<dbReference type="SMART" id="SM00490">
    <property type="entry name" value="HELICc"/>
    <property type="match status" value="1"/>
</dbReference>
<dbReference type="InterPro" id="IPR014014">
    <property type="entry name" value="RNA_helicase_DEAD_Q_motif"/>
</dbReference>
<evidence type="ECO:0000256" key="8">
    <source>
        <dbReference type="SAM" id="MobiDB-lite"/>
    </source>
</evidence>
<evidence type="ECO:0000259" key="11">
    <source>
        <dbReference type="PROSITE" id="PS51195"/>
    </source>
</evidence>
<dbReference type="Pfam" id="PF00270">
    <property type="entry name" value="DEAD"/>
    <property type="match status" value="1"/>
</dbReference>
<keyword evidence="3" id="KW-0378">Hydrolase</keyword>
<evidence type="ECO:0000256" key="7">
    <source>
        <dbReference type="PROSITE-ProRule" id="PRU00552"/>
    </source>
</evidence>
<reference evidence="12 13" key="1">
    <citation type="journal article" date="2012" name="BMC Genomics">
        <title>Comparative genomic analysis of human infective Trypanosoma cruzi lineages with the bat-restricted subspecies T. cruzi marinkellei.</title>
        <authorList>
            <person name="Franzen O."/>
            <person name="Talavera-Lopez C."/>
            <person name="Ochaya S."/>
            <person name="Butler C.E."/>
            <person name="Messenger L.A."/>
            <person name="Lewis M.D."/>
            <person name="Llewellyn M.S."/>
            <person name="Marinkelle C.J."/>
            <person name="Tyler K.M."/>
            <person name="Miles M.A."/>
            <person name="Andersson B."/>
        </authorList>
    </citation>
    <scope>NUCLEOTIDE SEQUENCE [LARGE SCALE GENOMIC DNA]</scope>
    <source>
        <strain evidence="12 13">B7</strain>
    </source>
</reference>
<dbReference type="EMBL" id="AHKC01001262">
    <property type="protein sequence ID" value="EKF39383.1"/>
    <property type="molecule type" value="Genomic_DNA"/>
</dbReference>
<dbReference type="Proteomes" id="UP000007350">
    <property type="component" value="Unassembled WGS sequence"/>
</dbReference>
<keyword evidence="4 12" id="KW-0347">Helicase</keyword>
<dbReference type="GO" id="GO:0003676">
    <property type="term" value="F:nucleic acid binding"/>
    <property type="evidence" value="ECO:0007669"/>
    <property type="project" value="InterPro"/>
</dbReference>
<dbReference type="GO" id="GO:0016787">
    <property type="term" value="F:hydrolase activity"/>
    <property type="evidence" value="ECO:0007669"/>
    <property type="project" value="UniProtKB-KW"/>
</dbReference>
<dbReference type="PANTHER" id="PTHR47959">
    <property type="entry name" value="ATP-DEPENDENT RNA HELICASE RHLE-RELATED"/>
    <property type="match status" value="1"/>
</dbReference>
<dbReference type="Gene3D" id="3.40.50.300">
    <property type="entry name" value="P-loop containing nucleotide triphosphate hydrolases"/>
    <property type="match status" value="2"/>
</dbReference>
<keyword evidence="5" id="KW-0067">ATP-binding</keyword>
<feature type="compositionally biased region" description="Low complexity" evidence="8">
    <location>
        <begin position="564"/>
        <end position="575"/>
    </location>
</feature>
<feature type="non-terminal residue" evidence="12">
    <location>
        <position position="1"/>
    </location>
</feature>
<keyword evidence="1" id="KW-0396">Initiation factor</keyword>
<feature type="domain" description="Helicase ATP-binding" evidence="9">
    <location>
        <begin position="49"/>
        <end position="229"/>
    </location>
</feature>
<evidence type="ECO:0000256" key="6">
    <source>
        <dbReference type="ARBA" id="ARBA00022917"/>
    </source>
</evidence>
<dbReference type="GO" id="GO:0005524">
    <property type="term" value="F:ATP binding"/>
    <property type="evidence" value="ECO:0007669"/>
    <property type="project" value="UniProtKB-KW"/>
</dbReference>
<evidence type="ECO:0000259" key="10">
    <source>
        <dbReference type="PROSITE" id="PS51194"/>
    </source>
</evidence>
<evidence type="ECO:0000256" key="3">
    <source>
        <dbReference type="ARBA" id="ARBA00022801"/>
    </source>
</evidence>
<dbReference type="InterPro" id="IPR011545">
    <property type="entry name" value="DEAD/DEAH_box_helicase_dom"/>
</dbReference>
<dbReference type="PROSITE" id="PS51192">
    <property type="entry name" value="HELICASE_ATP_BIND_1"/>
    <property type="match status" value="1"/>
</dbReference>
<protein>
    <submittedName>
        <fullName evidence="12">ATP-dependent RNA helicase, putative</fullName>
    </submittedName>
</protein>
<gene>
    <name evidence="12" type="ORF">MOQ_000391</name>
</gene>
<dbReference type="GO" id="GO:0005829">
    <property type="term" value="C:cytosol"/>
    <property type="evidence" value="ECO:0007669"/>
    <property type="project" value="TreeGrafter"/>
</dbReference>
<evidence type="ECO:0000256" key="2">
    <source>
        <dbReference type="ARBA" id="ARBA00022741"/>
    </source>
</evidence>
<organism evidence="12 13">
    <name type="scientific">Trypanosoma cruzi marinkellei</name>
    <dbReference type="NCBI Taxonomy" id="85056"/>
    <lineage>
        <taxon>Eukaryota</taxon>
        <taxon>Discoba</taxon>
        <taxon>Euglenozoa</taxon>
        <taxon>Kinetoplastea</taxon>
        <taxon>Metakinetoplastina</taxon>
        <taxon>Trypanosomatida</taxon>
        <taxon>Trypanosomatidae</taxon>
        <taxon>Trypanosoma</taxon>
        <taxon>Schizotrypanum</taxon>
    </lineage>
</organism>
<feature type="region of interest" description="Disordered" evidence="8">
    <location>
        <begin position="554"/>
        <end position="599"/>
    </location>
</feature>
<comment type="caution">
    <text evidence="12">The sequence shown here is derived from an EMBL/GenBank/DDBJ whole genome shotgun (WGS) entry which is preliminary data.</text>
</comment>
<proteinExistence type="predicted"/>
<feature type="domain" description="Helicase C-terminal" evidence="10">
    <location>
        <begin position="279"/>
        <end position="489"/>
    </location>
</feature>
<dbReference type="PANTHER" id="PTHR47959:SF1">
    <property type="entry name" value="ATP-DEPENDENT RNA HELICASE DBPA"/>
    <property type="match status" value="1"/>
</dbReference>
<dbReference type="InterPro" id="IPR014001">
    <property type="entry name" value="Helicase_ATP-bd"/>
</dbReference>
<dbReference type="PROSITE" id="PS51194">
    <property type="entry name" value="HELICASE_CTER"/>
    <property type="match status" value="1"/>
</dbReference>
<dbReference type="GO" id="GO:0003724">
    <property type="term" value="F:RNA helicase activity"/>
    <property type="evidence" value="ECO:0007669"/>
    <property type="project" value="InterPro"/>
</dbReference>
<dbReference type="PROSITE" id="PS51195">
    <property type="entry name" value="Q_MOTIF"/>
    <property type="match status" value="1"/>
</dbReference>
<name>K2MVW0_TRYCR</name>
<sequence length="599" mass="65845">GGGASGFMSGTPSNAVCTAWPEMALDSRILEAIKRVKWNSPTPVQGACIPLALKGRDLAIHSRTGSGKTGAFVIPILQRVITETEKMCNRRTAKNPVALIVLPSVELCEQTVEVVTALAKYVRPRVVVDNLTSRGVVTKARLAAAPILVTTAALLGKHCRSGTVTAEDLATLRCVVIDEVDFVISIAEGSLRAVQSILPPSVQTILSSATLTDGVVHIKSQLLHNPVTITLSTGDEDEMTPPEGENIVVESRITKKGITSEERLRHYYLVATDECHNHTLLYALYRLGHIKGKTLIFVNEEETTYKVQSFLAQLGVEALVYDSNLPLNVRVDTLHRFQVGSVGTLVCTDGTLESFDNLQESTPGVEAQATRTYSKKGKRTEDGHDGALQRGIDFSDVRNVILFDGIAHPTTSAFSRYTHRVGRAGRAGKGGMAITLFTLQQAQRVTRHLRRHLGATHDTFEPFKQLRRQEAAKLQYRVDNVLFTITRSSTRRQRISSVAAELTRSAYLKSHMSQKDESVLQRILSRSKKTTKCDTTLLDVPHYMHIEGADSAENYRKRVRARTSSKSSSSSQQPRTKSRDPLSRVATAVKMGTAKKRKL</sequence>
<evidence type="ECO:0000259" key="9">
    <source>
        <dbReference type="PROSITE" id="PS51192"/>
    </source>
</evidence>
<keyword evidence="6" id="KW-0648">Protein biosynthesis</keyword>
<feature type="domain" description="DEAD-box RNA helicase Q" evidence="11">
    <location>
        <begin position="18"/>
        <end position="46"/>
    </location>
</feature>
<dbReference type="InterPro" id="IPR027417">
    <property type="entry name" value="P-loop_NTPase"/>
</dbReference>
<dbReference type="InterPro" id="IPR050079">
    <property type="entry name" value="DEAD_box_RNA_helicase"/>
</dbReference>
<dbReference type="InterPro" id="IPR001650">
    <property type="entry name" value="Helicase_C-like"/>
</dbReference>
<dbReference type="GO" id="GO:0003743">
    <property type="term" value="F:translation initiation factor activity"/>
    <property type="evidence" value="ECO:0007669"/>
    <property type="project" value="UniProtKB-KW"/>
</dbReference>
<evidence type="ECO:0000313" key="12">
    <source>
        <dbReference type="EMBL" id="EKF39383.1"/>
    </source>
</evidence>
<dbReference type="AlphaFoldDB" id="K2MVW0"/>
<dbReference type="OrthoDB" id="1191041at2759"/>
<evidence type="ECO:0000256" key="1">
    <source>
        <dbReference type="ARBA" id="ARBA00022540"/>
    </source>
</evidence>
<keyword evidence="2" id="KW-0547">Nucleotide-binding</keyword>
<evidence type="ECO:0000256" key="4">
    <source>
        <dbReference type="ARBA" id="ARBA00022806"/>
    </source>
</evidence>
<dbReference type="Pfam" id="PF00271">
    <property type="entry name" value="Helicase_C"/>
    <property type="match status" value="2"/>
</dbReference>
<keyword evidence="13" id="KW-1185">Reference proteome</keyword>
<accession>K2MVW0</accession>
<evidence type="ECO:0000256" key="5">
    <source>
        <dbReference type="ARBA" id="ARBA00022840"/>
    </source>
</evidence>
<dbReference type="SUPFAM" id="SSF52540">
    <property type="entry name" value="P-loop containing nucleoside triphosphate hydrolases"/>
    <property type="match status" value="2"/>
</dbReference>
<dbReference type="SMART" id="SM00487">
    <property type="entry name" value="DEXDc"/>
    <property type="match status" value="1"/>
</dbReference>
<feature type="short sequence motif" description="Q motif" evidence="7">
    <location>
        <begin position="18"/>
        <end position="46"/>
    </location>
</feature>
<evidence type="ECO:0000313" key="13">
    <source>
        <dbReference type="Proteomes" id="UP000007350"/>
    </source>
</evidence>